<dbReference type="SUPFAM" id="SSF54236">
    <property type="entry name" value="Ubiquitin-like"/>
    <property type="match status" value="1"/>
</dbReference>
<keyword evidence="5" id="KW-1185">Reference proteome</keyword>
<dbReference type="InterPro" id="IPR029071">
    <property type="entry name" value="Ubiquitin-like_domsf"/>
</dbReference>
<protein>
    <recommendedName>
        <fullName evidence="3">UBX domain-containing protein</fullName>
    </recommendedName>
</protein>
<sequence>MNEKLQYFKDVTQVEDSALAEQILEAHGWDLGAAVATMVDKNVQGGGALSQTDAQGPVQGVAAAAAEEHARGPNHNPNMVWRMVTLPFSIIRGSYNLMYGAVGMGMWIAGGMLNYSLGALGFGGPEQRAGDGNMLLTMPAGTAEAAAFLRNFESEYGEYHPTFQVTSFMEALRRAGQQFKFLFVYLHSPEHANTPPFCERSLCNEHVVQFVNENFVAWGGDVRTSEGFQMSNSLKASTFPFCAVVMGSSNQRIALLQQVEGPRSAAELVSILQRVVEEQGVALVAARVEEEERQLNRRLREEQDAAYQAALQADQERERLRQEEAERVANEVAETERKRKEEEEAASQVAQEAAEREAALVRRRHEKAMALGKEPDKGPNVTQVLLRFPNGERKERRFMSDAKVRLLYDYVDSLGMFDGVDYHLLSNFPRTVYDQLDLTLKSAGLHPQASLFVHVDDK</sequence>
<dbReference type="PROSITE" id="PS50033">
    <property type="entry name" value="UBX"/>
    <property type="match status" value="1"/>
</dbReference>
<dbReference type="Proteomes" id="UP001497512">
    <property type="component" value="Chromosome 14"/>
</dbReference>
<dbReference type="PANTHER" id="PTHR23322">
    <property type="entry name" value="FAS-ASSOCIATED PROTEIN"/>
    <property type="match status" value="1"/>
</dbReference>
<dbReference type="InterPro" id="IPR006577">
    <property type="entry name" value="UAS"/>
</dbReference>
<dbReference type="EMBL" id="OZ019906">
    <property type="protein sequence ID" value="CAK9203964.1"/>
    <property type="molecule type" value="Genomic_DNA"/>
</dbReference>
<keyword evidence="1" id="KW-0175">Coiled coil</keyword>
<evidence type="ECO:0000313" key="5">
    <source>
        <dbReference type="Proteomes" id="UP001497512"/>
    </source>
</evidence>
<feature type="region of interest" description="Disordered" evidence="2">
    <location>
        <begin position="313"/>
        <end position="357"/>
    </location>
</feature>
<proteinExistence type="predicted"/>
<dbReference type="CDD" id="cd14353">
    <property type="entry name" value="UBA_FAF"/>
    <property type="match status" value="1"/>
</dbReference>
<accession>A0ABP0TSI5</accession>
<dbReference type="SMART" id="SM00594">
    <property type="entry name" value="UAS"/>
    <property type="match status" value="1"/>
</dbReference>
<dbReference type="InterPro" id="IPR001012">
    <property type="entry name" value="UBX_dom"/>
</dbReference>
<dbReference type="CDD" id="cd01767">
    <property type="entry name" value="UBX"/>
    <property type="match status" value="1"/>
</dbReference>
<dbReference type="InterPro" id="IPR050730">
    <property type="entry name" value="UBX_domain-protein"/>
</dbReference>
<evidence type="ECO:0000313" key="4">
    <source>
        <dbReference type="EMBL" id="CAK9203964.1"/>
    </source>
</evidence>
<name>A0ABP0TSI5_9BRYO</name>
<dbReference type="SUPFAM" id="SSF52833">
    <property type="entry name" value="Thioredoxin-like"/>
    <property type="match status" value="1"/>
</dbReference>
<dbReference type="Pfam" id="PF00789">
    <property type="entry name" value="UBX"/>
    <property type="match status" value="1"/>
</dbReference>
<evidence type="ECO:0000256" key="2">
    <source>
        <dbReference type="SAM" id="MobiDB-lite"/>
    </source>
</evidence>
<dbReference type="PANTHER" id="PTHR23322:SF1">
    <property type="entry name" value="FAS-ASSOCIATED FACTOR 2"/>
    <property type="match status" value="1"/>
</dbReference>
<dbReference type="Gene3D" id="1.10.8.10">
    <property type="entry name" value="DNA helicase RuvA subunit, C-terminal domain"/>
    <property type="match status" value="1"/>
</dbReference>
<evidence type="ECO:0000256" key="1">
    <source>
        <dbReference type="ARBA" id="ARBA00023054"/>
    </source>
</evidence>
<dbReference type="InterPro" id="IPR049483">
    <property type="entry name" value="FAF1_2-like_UAS"/>
</dbReference>
<dbReference type="SMART" id="SM00166">
    <property type="entry name" value="UBX"/>
    <property type="match status" value="1"/>
</dbReference>
<gene>
    <name evidence="4" type="ORF">CSSPTR1EN2_LOCUS7149</name>
</gene>
<dbReference type="CDD" id="cd02958">
    <property type="entry name" value="UAS"/>
    <property type="match status" value="1"/>
</dbReference>
<dbReference type="Gene3D" id="3.10.20.90">
    <property type="entry name" value="Phosphatidylinositol 3-kinase Catalytic Subunit, Chain A, domain 1"/>
    <property type="match status" value="1"/>
</dbReference>
<dbReference type="Pfam" id="PF21021">
    <property type="entry name" value="FAF1"/>
    <property type="match status" value="1"/>
</dbReference>
<evidence type="ECO:0000259" key="3">
    <source>
        <dbReference type="PROSITE" id="PS50033"/>
    </source>
</evidence>
<dbReference type="InterPro" id="IPR036249">
    <property type="entry name" value="Thioredoxin-like_sf"/>
</dbReference>
<organism evidence="4 5">
    <name type="scientific">Sphagnum troendelagicum</name>
    <dbReference type="NCBI Taxonomy" id="128251"/>
    <lineage>
        <taxon>Eukaryota</taxon>
        <taxon>Viridiplantae</taxon>
        <taxon>Streptophyta</taxon>
        <taxon>Embryophyta</taxon>
        <taxon>Bryophyta</taxon>
        <taxon>Sphagnophytina</taxon>
        <taxon>Sphagnopsida</taxon>
        <taxon>Sphagnales</taxon>
        <taxon>Sphagnaceae</taxon>
        <taxon>Sphagnum</taxon>
    </lineage>
</organism>
<dbReference type="Pfam" id="PF14555">
    <property type="entry name" value="UBA_4"/>
    <property type="match status" value="1"/>
</dbReference>
<reference evidence="4" key="1">
    <citation type="submission" date="2024-02" db="EMBL/GenBank/DDBJ databases">
        <authorList>
            <consortium name="ELIXIR-Norway"/>
            <consortium name="Elixir Norway"/>
        </authorList>
    </citation>
    <scope>NUCLEOTIDE SEQUENCE</scope>
</reference>
<feature type="compositionally biased region" description="Basic and acidic residues" evidence="2">
    <location>
        <begin position="314"/>
        <end position="342"/>
    </location>
</feature>
<feature type="domain" description="UBX" evidence="3">
    <location>
        <begin position="377"/>
        <end position="453"/>
    </location>
</feature>
<dbReference type="Gene3D" id="3.40.30.10">
    <property type="entry name" value="Glutaredoxin"/>
    <property type="match status" value="1"/>
</dbReference>